<dbReference type="SUPFAM" id="SSF56784">
    <property type="entry name" value="HAD-like"/>
    <property type="match status" value="1"/>
</dbReference>
<organism evidence="1 2">
    <name type="scientific">Thermanaerosceptrum fracticalcis</name>
    <dbReference type="NCBI Taxonomy" id="1712410"/>
    <lineage>
        <taxon>Bacteria</taxon>
        <taxon>Bacillati</taxon>
        <taxon>Bacillota</taxon>
        <taxon>Clostridia</taxon>
        <taxon>Eubacteriales</taxon>
        <taxon>Peptococcaceae</taxon>
        <taxon>Thermanaerosceptrum</taxon>
    </lineage>
</organism>
<dbReference type="OrthoDB" id="159409at2"/>
<dbReference type="Proteomes" id="UP000515847">
    <property type="component" value="Chromosome"/>
</dbReference>
<evidence type="ECO:0000313" key="2">
    <source>
        <dbReference type="Proteomes" id="UP000515847"/>
    </source>
</evidence>
<protein>
    <submittedName>
        <fullName evidence="1">ATPase P</fullName>
    </submittedName>
</protein>
<dbReference type="RefSeq" id="WP_034422317.1">
    <property type="nucleotide sequence ID" value="NZ_CP045798.1"/>
</dbReference>
<keyword evidence="2" id="KW-1185">Reference proteome</keyword>
<gene>
    <name evidence="1" type="ORF">BR63_07055</name>
</gene>
<proteinExistence type="predicted"/>
<sequence>MFSYNIPGRGIIHIEHLVLDLNGTIAVDGKIIPAVFPLLEQIQENLTVHIITSDTFGSVEEQCQGLPFVIKKLSSGDHIREKEEYVKTLGVHKVLAIGNGVNDARMLKNSILSIAVIGREGCAREALFNAQIIVQSIEDALALVLNPQRMRATLRSY</sequence>
<dbReference type="EMBL" id="CP045798">
    <property type="protein sequence ID" value="QNB46092.1"/>
    <property type="molecule type" value="Genomic_DNA"/>
</dbReference>
<evidence type="ECO:0000313" key="1">
    <source>
        <dbReference type="EMBL" id="QNB46092.1"/>
    </source>
</evidence>
<reference evidence="1 2" key="1">
    <citation type="journal article" date="2019" name="Front. Microbiol.">
        <title>Thermoanaerosceptrum fracticalcis gen. nov. sp. nov., a Novel Fumarate-Fermenting Microorganism From a Deep Fractured Carbonate Aquifer of the US Great Basin.</title>
        <authorList>
            <person name="Hamilton-Brehm S.D."/>
            <person name="Stewart L.E."/>
            <person name="Zavarin M."/>
            <person name="Caldwell M."/>
            <person name="Lawson P.A."/>
            <person name="Onstott T.C."/>
            <person name="Grzymski J."/>
            <person name="Neveux I."/>
            <person name="Lollar B.S."/>
            <person name="Russell C.E."/>
            <person name="Moser D.P."/>
        </authorList>
    </citation>
    <scope>NUCLEOTIDE SEQUENCE [LARGE SCALE GENOMIC DNA]</scope>
    <source>
        <strain evidence="1 2">DRI-13</strain>
    </source>
</reference>
<dbReference type="Gene3D" id="3.40.50.1000">
    <property type="entry name" value="HAD superfamily/HAD-like"/>
    <property type="match status" value="1"/>
</dbReference>
<dbReference type="KEGG" id="tfr:BR63_07055"/>
<accession>A0A7G6E1Y8</accession>
<dbReference type="AlphaFoldDB" id="A0A7G6E1Y8"/>
<name>A0A7G6E1Y8_THEFR</name>
<dbReference type="InterPro" id="IPR036412">
    <property type="entry name" value="HAD-like_sf"/>
</dbReference>
<dbReference type="InterPro" id="IPR023214">
    <property type="entry name" value="HAD_sf"/>
</dbReference>